<dbReference type="InterPro" id="IPR036162">
    <property type="entry name" value="Resolvase-like_N_sf"/>
</dbReference>
<dbReference type="SUPFAM" id="SSF53041">
    <property type="entry name" value="Resolvase-like"/>
    <property type="match status" value="1"/>
</dbReference>
<dbReference type="InterPro" id="IPR006118">
    <property type="entry name" value="Recombinase_CS"/>
</dbReference>
<accession>A0A5J4QR77</accession>
<comment type="caution">
    <text evidence="5">The sequence shown here is derived from an EMBL/GenBank/DDBJ whole genome shotgun (WGS) entry which is preliminary data.</text>
</comment>
<evidence type="ECO:0000256" key="1">
    <source>
        <dbReference type="ARBA" id="ARBA00022908"/>
    </source>
</evidence>
<keyword evidence="1" id="KW-0229">DNA integration</keyword>
<dbReference type="AlphaFoldDB" id="A0A5J4QR77"/>
<dbReference type="InterPro" id="IPR006119">
    <property type="entry name" value="Resolv_N"/>
</dbReference>
<evidence type="ECO:0000259" key="4">
    <source>
        <dbReference type="PROSITE" id="PS51736"/>
    </source>
</evidence>
<evidence type="ECO:0000256" key="2">
    <source>
        <dbReference type="ARBA" id="ARBA00023125"/>
    </source>
</evidence>
<protein>
    <submittedName>
        <fullName evidence="5">Putative DNA-invertase from lambdoid prophage Rac</fullName>
    </submittedName>
</protein>
<gene>
    <name evidence="5" type="ORF">EZS27_027425</name>
</gene>
<reference evidence="5" key="1">
    <citation type="submission" date="2019-03" db="EMBL/GenBank/DDBJ databases">
        <title>Single cell metagenomics reveals metabolic interactions within the superorganism composed of flagellate Streblomastix strix and complex community of Bacteroidetes bacteria on its surface.</title>
        <authorList>
            <person name="Treitli S.C."/>
            <person name="Kolisko M."/>
            <person name="Husnik F."/>
            <person name="Keeling P."/>
            <person name="Hampl V."/>
        </authorList>
    </citation>
    <scope>NUCLEOTIDE SEQUENCE</scope>
    <source>
        <strain evidence="5">STM</strain>
    </source>
</reference>
<dbReference type="EMBL" id="SNRY01002884">
    <property type="protein sequence ID" value="KAA6323093.1"/>
    <property type="molecule type" value="Genomic_DNA"/>
</dbReference>
<name>A0A5J4QR77_9ZZZZ</name>
<keyword evidence="2" id="KW-0238">DNA-binding</keyword>
<feature type="non-terminal residue" evidence="5">
    <location>
        <position position="23"/>
    </location>
</feature>
<dbReference type="GO" id="GO:0003677">
    <property type="term" value="F:DNA binding"/>
    <property type="evidence" value="ECO:0007669"/>
    <property type="project" value="UniProtKB-KW"/>
</dbReference>
<dbReference type="GO" id="GO:0015074">
    <property type="term" value="P:DNA integration"/>
    <property type="evidence" value="ECO:0007669"/>
    <property type="project" value="UniProtKB-KW"/>
</dbReference>
<dbReference type="GO" id="GO:0000150">
    <property type="term" value="F:DNA strand exchange activity"/>
    <property type="evidence" value="ECO:0007669"/>
    <property type="project" value="InterPro"/>
</dbReference>
<dbReference type="PROSITE" id="PS51736">
    <property type="entry name" value="RECOMBINASES_3"/>
    <property type="match status" value="1"/>
</dbReference>
<organism evidence="5">
    <name type="scientific">termite gut metagenome</name>
    <dbReference type="NCBI Taxonomy" id="433724"/>
    <lineage>
        <taxon>unclassified sequences</taxon>
        <taxon>metagenomes</taxon>
        <taxon>organismal metagenomes</taxon>
    </lineage>
</organism>
<feature type="domain" description="Resolvase/invertase-type recombinase catalytic" evidence="4">
    <location>
        <begin position="1"/>
        <end position="23"/>
    </location>
</feature>
<sequence>MIYGYVRVSTDKQDCENQKLGVS</sequence>
<evidence type="ECO:0000256" key="3">
    <source>
        <dbReference type="ARBA" id="ARBA00023172"/>
    </source>
</evidence>
<keyword evidence="3" id="KW-0233">DNA recombination</keyword>
<evidence type="ECO:0000313" key="5">
    <source>
        <dbReference type="EMBL" id="KAA6323093.1"/>
    </source>
</evidence>
<proteinExistence type="predicted"/>
<dbReference type="PROSITE" id="PS00397">
    <property type="entry name" value="RECOMBINASES_1"/>
    <property type="match status" value="1"/>
</dbReference>